<sequence length="220" mass="24289">MAVSGIRISFSVLLRLFDDEQYVLFHSPSRPGAFGPPGGVIKYFPPAVRILEALEFSEERGGPRPNVMKWDLRGYLPDGSLRRFLKWFDSGAYREDAAECLRRELTEELAEVGLSRLDGYVPGLAFTAVRTVVEGPEPVVGKPFRQMRRFEVYDLLAADSAALRLSRELTEAAADPSCPGVIGVTREDIRHGRKQAALIAPQSAFLAGGERMMPDVPAIP</sequence>
<comment type="caution">
    <text evidence="2">The sequence shown here is derived from an EMBL/GenBank/DDBJ whole genome shotgun (WGS) entry which is preliminary data.</text>
</comment>
<gene>
    <name evidence="2" type="ORF">ACFSXZ_22275</name>
</gene>
<dbReference type="RefSeq" id="WP_378267080.1">
    <property type="nucleotide sequence ID" value="NZ_JBHUKR010000011.1"/>
</dbReference>
<feature type="domain" description="CD-NTase-associated protein 16 NUDIX" evidence="1">
    <location>
        <begin position="6"/>
        <end position="205"/>
    </location>
</feature>
<evidence type="ECO:0000313" key="3">
    <source>
        <dbReference type="Proteomes" id="UP001597417"/>
    </source>
</evidence>
<keyword evidence="3" id="KW-1185">Reference proteome</keyword>
<name>A0ABW5FYY7_9PSEU</name>
<evidence type="ECO:0000259" key="1">
    <source>
        <dbReference type="Pfam" id="PF18167"/>
    </source>
</evidence>
<dbReference type="Proteomes" id="UP001597417">
    <property type="component" value="Unassembled WGS sequence"/>
</dbReference>
<evidence type="ECO:0000313" key="2">
    <source>
        <dbReference type="EMBL" id="MFD2419062.1"/>
    </source>
</evidence>
<dbReference type="InterPro" id="IPR040829">
    <property type="entry name" value="Cap16_NUDIX"/>
</dbReference>
<dbReference type="Pfam" id="PF18167">
    <property type="entry name" value="Sa_NUDIX"/>
    <property type="match status" value="1"/>
</dbReference>
<proteinExistence type="predicted"/>
<accession>A0ABW5FYY7</accession>
<protein>
    <recommendedName>
        <fullName evidence="1">CD-NTase-associated protein 16 NUDIX domain-containing protein</fullName>
    </recommendedName>
</protein>
<organism evidence="2 3">
    <name type="scientific">Amycolatopsis pigmentata</name>
    <dbReference type="NCBI Taxonomy" id="450801"/>
    <lineage>
        <taxon>Bacteria</taxon>
        <taxon>Bacillati</taxon>
        <taxon>Actinomycetota</taxon>
        <taxon>Actinomycetes</taxon>
        <taxon>Pseudonocardiales</taxon>
        <taxon>Pseudonocardiaceae</taxon>
        <taxon>Amycolatopsis</taxon>
    </lineage>
</organism>
<reference evidence="3" key="1">
    <citation type="journal article" date="2019" name="Int. J. Syst. Evol. Microbiol.">
        <title>The Global Catalogue of Microorganisms (GCM) 10K type strain sequencing project: providing services to taxonomists for standard genome sequencing and annotation.</title>
        <authorList>
            <consortium name="The Broad Institute Genomics Platform"/>
            <consortium name="The Broad Institute Genome Sequencing Center for Infectious Disease"/>
            <person name="Wu L."/>
            <person name="Ma J."/>
        </authorList>
    </citation>
    <scope>NUCLEOTIDE SEQUENCE [LARGE SCALE GENOMIC DNA]</scope>
    <source>
        <strain evidence="3">CGMCC 4.7645</strain>
    </source>
</reference>
<dbReference type="EMBL" id="JBHUKR010000011">
    <property type="protein sequence ID" value="MFD2419062.1"/>
    <property type="molecule type" value="Genomic_DNA"/>
</dbReference>